<sequence>MSELGRRWSKFQVQSQQTGAVFKMKDPIGTCSYNQLYQNAKHFSKAGEYFCKELMAVFQQRAEMEHAYAKGLQKLGGKLIRASKEMSNNSTYSAWCHVSDEMYSRADAHRSLGNAFQQEAILDIRQVLDEHNKRKRPLDSAIEKNGKLVTANWSEQLKFKKKLSGLTREHEALFNFVENNRHICTEKEKQKMLNRLTKSAEIQARVDTEYFNINMEGHQMRLKWENTLKNCYQIIQELEKQRIEVLCNILTRYNLHMSSFGQTLKHGQRQIEQMVQRVDMDKDIQTLVEENSITAEDSKAEFLMADYFEENSKSLMAKDRRKEAIKVKLQRLEDSLTKTKKDFEGKFRIEKLIKTYSENPSFSNQKNLEETEQLLDESALKQDLLEATHYKLSQTLSEIEGKPKSFHRFNDSIVKWKDKDCEHSVVQLSRPVKLKKTPFRSRQSLRASIIYKGPVQPVESLQIAADQVSSTASIHESEAVDCCSAVNEAITHTDDNKEQGQATEFCCLGKCKALYDFTPNQDDELTLKEGDLLDIYTKEENGWWFGLLNGQTGHFPSTYVEELPVLSSVKSSDA</sequence>
<evidence type="ECO:0000256" key="2">
    <source>
        <dbReference type="ARBA" id="ARBA00022443"/>
    </source>
</evidence>
<name>A0AAV1N4K6_SCOSC</name>
<dbReference type="PROSITE" id="PS50002">
    <property type="entry name" value="SH3"/>
    <property type="match status" value="1"/>
</dbReference>
<protein>
    <recommendedName>
        <fullName evidence="9">Osteoclast-stimulating factor 1</fullName>
    </recommendedName>
</protein>
<evidence type="ECO:0000256" key="9">
    <source>
        <dbReference type="ARBA" id="ARBA00040640"/>
    </source>
</evidence>
<keyword evidence="2 10" id="KW-0728">SH3 domain</keyword>
<dbReference type="PANTHER" id="PTHR23065:SF7">
    <property type="entry name" value="NOSTRIN, ISOFORM H"/>
    <property type="match status" value="1"/>
</dbReference>
<evidence type="ECO:0000256" key="8">
    <source>
        <dbReference type="ARBA" id="ARBA00037432"/>
    </source>
</evidence>
<dbReference type="InterPro" id="IPR027267">
    <property type="entry name" value="AH/BAR_dom_sf"/>
</dbReference>
<keyword evidence="6 11" id="KW-0175">Coiled coil</keyword>
<dbReference type="Pfam" id="PF00018">
    <property type="entry name" value="SH3_1"/>
    <property type="match status" value="1"/>
</dbReference>
<proteinExistence type="predicted"/>
<dbReference type="FunFam" id="2.30.30.40:FF:000072">
    <property type="entry name" value="Unconventional Myosin IB"/>
    <property type="match status" value="1"/>
</dbReference>
<evidence type="ECO:0000256" key="5">
    <source>
        <dbReference type="ARBA" id="ARBA00023043"/>
    </source>
</evidence>
<keyword evidence="5" id="KW-0040">ANK repeat</keyword>
<dbReference type="AlphaFoldDB" id="A0AAV1N4K6"/>
<evidence type="ECO:0000256" key="6">
    <source>
        <dbReference type="ARBA" id="ARBA00023054"/>
    </source>
</evidence>
<feature type="domain" description="SH3" evidence="13">
    <location>
        <begin position="506"/>
        <end position="565"/>
    </location>
</feature>
<evidence type="ECO:0000256" key="12">
    <source>
        <dbReference type="SAM" id="Coils"/>
    </source>
</evidence>
<dbReference type="InterPro" id="IPR036028">
    <property type="entry name" value="SH3-like_dom_sf"/>
</dbReference>
<dbReference type="PROSITE" id="PS51741">
    <property type="entry name" value="F_BAR"/>
    <property type="match status" value="1"/>
</dbReference>
<dbReference type="Proteomes" id="UP001314229">
    <property type="component" value="Unassembled WGS sequence"/>
</dbReference>
<dbReference type="Gene3D" id="6.10.140.470">
    <property type="match status" value="1"/>
</dbReference>
<gene>
    <name evidence="15" type="ORF">FSCOSCO3_A004630</name>
</gene>
<evidence type="ECO:0000313" key="16">
    <source>
        <dbReference type="Proteomes" id="UP001314229"/>
    </source>
</evidence>
<dbReference type="SMART" id="SM00326">
    <property type="entry name" value="SH3"/>
    <property type="match status" value="1"/>
</dbReference>
<dbReference type="InterPro" id="IPR057870">
    <property type="entry name" value="HR1_TOCA"/>
</dbReference>
<accession>A0AAV1N4K6</accession>
<dbReference type="SUPFAM" id="SSF50044">
    <property type="entry name" value="SH3-domain"/>
    <property type="match status" value="1"/>
</dbReference>
<dbReference type="SUPFAM" id="SSF103657">
    <property type="entry name" value="BAR/IMD domain-like"/>
    <property type="match status" value="1"/>
</dbReference>
<dbReference type="PRINTS" id="PR00452">
    <property type="entry name" value="SH3DOMAIN"/>
</dbReference>
<evidence type="ECO:0000256" key="1">
    <source>
        <dbReference type="ARBA" id="ARBA00004245"/>
    </source>
</evidence>
<keyword evidence="3" id="KW-0963">Cytoplasm</keyword>
<dbReference type="Pfam" id="PF25610">
    <property type="entry name" value="HR1_TOCA"/>
    <property type="match status" value="1"/>
</dbReference>
<evidence type="ECO:0000256" key="11">
    <source>
        <dbReference type="PROSITE-ProRule" id="PRU01077"/>
    </source>
</evidence>
<comment type="caution">
    <text evidence="15">The sequence shown here is derived from an EMBL/GenBank/DDBJ whole genome shotgun (WGS) entry which is preliminary data.</text>
</comment>
<keyword evidence="16" id="KW-1185">Reference proteome</keyword>
<evidence type="ECO:0000256" key="7">
    <source>
        <dbReference type="ARBA" id="ARBA00023212"/>
    </source>
</evidence>
<dbReference type="Pfam" id="PF00611">
    <property type="entry name" value="FCH"/>
    <property type="match status" value="1"/>
</dbReference>
<evidence type="ECO:0000256" key="3">
    <source>
        <dbReference type="ARBA" id="ARBA00022490"/>
    </source>
</evidence>
<organism evidence="15 16">
    <name type="scientific">Scomber scombrus</name>
    <name type="common">Atlantic mackerel</name>
    <name type="synonym">Scomber vernalis</name>
    <dbReference type="NCBI Taxonomy" id="13677"/>
    <lineage>
        <taxon>Eukaryota</taxon>
        <taxon>Metazoa</taxon>
        <taxon>Chordata</taxon>
        <taxon>Craniata</taxon>
        <taxon>Vertebrata</taxon>
        <taxon>Euteleostomi</taxon>
        <taxon>Actinopterygii</taxon>
        <taxon>Neopterygii</taxon>
        <taxon>Teleostei</taxon>
        <taxon>Neoteleostei</taxon>
        <taxon>Acanthomorphata</taxon>
        <taxon>Pelagiaria</taxon>
        <taxon>Scombriformes</taxon>
        <taxon>Scombridae</taxon>
        <taxon>Scomber</taxon>
    </lineage>
</organism>
<evidence type="ECO:0000256" key="10">
    <source>
        <dbReference type="PROSITE-ProRule" id="PRU00192"/>
    </source>
</evidence>
<dbReference type="GO" id="GO:0043226">
    <property type="term" value="C:organelle"/>
    <property type="evidence" value="ECO:0007669"/>
    <property type="project" value="UniProtKB-ARBA"/>
</dbReference>
<comment type="subcellular location">
    <subcellularLocation>
        <location evidence="1">Cytoplasm</location>
        <location evidence="1">Cytoskeleton</location>
    </subcellularLocation>
</comment>
<dbReference type="CDD" id="cd07658">
    <property type="entry name" value="F-BAR_NOSTRIN"/>
    <property type="match status" value="1"/>
</dbReference>
<dbReference type="GO" id="GO:0005886">
    <property type="term" value="C:plasma membrane"/>
    <property type="evidence" value="ECO:0007669"/>
    <property type="project" value="TreeGrafter"/>
</dbReference>
<dbReference type="GO" id="GO:0005737">
    <property type="term" value="C:cytoplasm"/>
    <property type="evidence" value="ECO:0007669"/>
    <property type="project" value="TreeGrafter"/>
</dbReference>
<dbReference type="InterPro" id="IPR001452">
    <property type="entry name" value="SH3_domain"/>
</dbReference>
<evidence type="ECO:0000256" key="4">
    <source>
        <dbReference type="ARBA" id="ARBA00022553"/>
    </source>
</evidence>
<dbReference type="PANTHER" id="PTHR23065">
    <property type="entry name" value="PROLINE-SERINE-THREONINE PHOSPHATASE INTERACTING PROTEIN 1"/>
    <property type="match status" value="1"/>
</dbReference>
<feature type="coiled-coil region" evidence="12">
    <location>
        <begin position="315"/>
        <end position="342"/>
    </location>
</feature>
<evidence type="ECO:0000313" key="15">
    <source>
        <dbReference type="EMBL" id="CAK6954132.1"/>
    </source>
</evidence>
<reference evidence="15 16" key="1">
    <citation type="submission" date="2024-01" db="EMBL/GenBank/DDBJ databases">
        <authorList>
            <person name="Alioto T."/>
            <person name="Alioto T."/>
            <person name="Gomez Garrido J."/>
        </authorList>
    </citation>
    <scope>NUCLEOTIDE SEQUENCE [LARGE SCALE GENOMIC DNA]</scope>
</reference>
<dbReference type="InterPro" id="IPR035656">
    <property type="entry name" value="Nostrin_SH3"/>
</dbReference>
<dbReference type="InterPro" id="IPR031160">
    <property type="entry name" value="F_BAR_dom"/>
</dbReference>
<evidence type="ECO:0000259" key="14">
    <source>
        <dbReference type="PROSITE" id="PS51741"/>
    </source>
</evidence>
<dbReference type="Gene3D" id="1.20.1270.60">
    <property type="entry name" value="Arfaptin homology (AH) domain/BAR domain"/>
    <property type="match status" value="1"/>
</dbReference>
<dbReference type="EMBL" id="CAWUFR010000015">
    <property type="protein sequence ID" value="CAK6954132.1"/>
    <property type="molecule type" value="Genomic_DNA"/>
</dbReference>
<comment type="function">
    <text evidence="8">Induces bone resorption, acting probably through a signaling cascade which results in the secretion of factor(s) enhancing osteoclast formation and activity.</text>
</comment>
<evidence type="ECO:0000259" key="13">
    <source>
        <dbReference type="PROSITE" id="PS50002"/>
    </source>
</evidence>
<keyword evidence="4" id="KW-0597">Phosphoprotein</keyword>
<dbReference type="Gene3D" id="2.30.30.40">
    <property type="entry name" value="SH3 Domains"/>
    <property type="match status" value="1"/>
</dbReference>
<dbReference type="InterPro" id="IPR001060">
    <property type="entry name" value="FCH_dom"/>
</dbReference>
<keyword evidence="7" id="KW-0206">Cytoskeleton</keyword>
<feature type="domain" description="F-BAR" evidence="14">
    <location>
        <begin position="22"/>
        <end position="283"/>
    </location>
</feature>
<dbReference type="CDD" id="cd11823">
    <property type="entry name" value="SH3_Nostrin"/>
    <property type="match status" value="1"/>
</dbReference>